<accession>A0ABQ9GPF2</accession>
<protein>
    <submittedName>
        <fullName evidence="1">Uncharacterized protein</fullName>
    </submittedName>
</protein>
<dbReference type="EMBL" id="JARBHB010000010">
    <property type="protein sequence ID" value="KAJ8873917.1"/>
    <property type="molecule type" value="Genomic_DNA"/>
</dbReference>
<evidence type="ECO:0000313" key="1">
    <source>
        <dbReference type="EMBL" id="KAJ8873917.1"/>
    </source>
</evidence>
<organism evidence="1 2">
    <name type="scientific">Dryococelus australis</name>
    <dbReference type="NCBI Taxonomy" id="614101"/>
    <lineage>
        <taxon>Eukaryota</taxon>
        <taxon>Metazoa</taxon>
        <taxon>Ecdysozoa</taxon>
        <taxon>Arthropoda</taxon>
        <taxon>Hexapoda</taxon>
        <taxon>Insecta</taxon>
        <taxon>Pterygota</taxon>
        <taxon>Neoptera</taxon>
        <taxon>Polyneoptera</taxon>
        <taxon>Phasmatodea</taxon>
        <taxon>Verophasmatodea</taxon>
        <taxon>Anareolatae</taxon>
        <taxon>Phasmatidae</taxon>
        <taxon>Eurycanthinae</taxon>
        <taxon>Dryococelus</taxon>
    </lineage>
</organism>
<keyword evidence="2" id="KW-1185">Reference proteome</keyword>
<proteinExistence type="predicted"/>
<name>A0ABQ9GPF2_9NEOP</name>
<comment type="caution">
    <text evidence="1">The sequence shown here is derived from an EMBL/GenBank/DDBJ whole genome shotgun (WGS) entry which is preliminary data.</text>
</comment>
<reference evidence="1 2" key="1">
    <citation type="submission" date="2023-02" db="EMBL/GenBank/DDBJ databases">
        <title>LHISI_Scaffold_Assembly.</title>
        <authorList>
            <person name="Stuart O.P."/>
            <person name="Cleave R."/>
            <person name="Magrath M.J.L."/>
            <person name="Mikheyev A.S."/>
        </authorList>
    </citation>
    <scope>NUCLEOTIDE SEQUENCE [LARGE SCALE GENOMIC DNA]</scope>
    <source>
        <strain evidence="1">Daus_M_001</strain>
        <tissue evidence="1">Leg muscle</tissue>
    </source>
</reference>
<evidence type="ECO:0000313" key="2">
    <source>
        <dbReference type="Proteomes" id="UP001159363"/>
    </source>
</evidence>
<sequence>MLSLGLSLCPWHTDSLDRAVTGYGVRLLASPGSTPCRFTPDFCKWESCWAMGFLGDPPFPPPLHSGAAPYLPRFTIVGSLYLDVKRRPNLSTSTPTLSTVLLLNHFRKQRTTDHDAELSHPHATILWLYDFYEPRGHLGREVSLLASHQGKPGSIPGFSHVGFVPDDATGRRVFSEISRFLPPFHSSAALYSPQSPSSALKTSLLKAARISSLHEREGPWRVVRSQRDRPTLSLVHGRTTWPSCCSPTQSGPEIKQAATTKEWLGGRPCQFSANSLGGGGDLAGELHGGQHAEVFGSRGVLLSSCCIIHGGSSRWPAANYLLSPPPPHRSLIDPLIPSPRHSKILTLGCTCDPSGMFHLQDSVLGPPTHGFHWSVISVTPAIVPILLKALVVASERHPWRGHSGSASPLEPTTAATLFDRLLKRTSCEALQSPNRPPIPSTPTDSRGGCPCKDQGACITSHPQPEDVLNSPNYRAKVDTQPQCRPVPTFIIPEIFFALKFRF</sequence>
<gene>
    <name evidence="1" type="ORF">PR048_024753</name>
</gene>
<dbReference type="Proteomes" id="UP001159363">
    <property type="component" value="Chromosome 9"/>
</dbReference>